<dbReference type="EMBL" id="JAKIKU010000004">
    <property type="protein sequence ID" value="MCL1045507.1"/>
    <property type="molecule type" value="Genomic_DNA"/>
</dbReference>
<proteinExistence type="predicted"/>
<protein>
    <submittedName>
        <fullName evidence="1">Uncharacterized protein</fullName>
    </submittedName>
</protein>
<keyword evidence="2" id="KW-1185">Reference proteome</keyword>
<dbReference type="RefSeq" id="WP_248955534.1">
    <property type="nucleotide sequence ID" value="NZ_JAKIKU010000004.1"/>
</dbReference>
<reference evidence="1 2" key="1">
    <citation type="submission" date="2022-01" db="EMBL/GenBank/DDBJ databases">
        <title>Whole genome-based taxonomy of the Shewanellaceae.</title>
        <authorList>
            <person name="Martin-Rodriguez A.J."/>
        </authorList>
    </citation>
    <scope>NUCLEOTIDE SEQUENCE [LARGE SCALE GENOMIC DNA]</scope>
    <source>
        <strain evidence="1 2">DSM 24955</strain>
    </source>
</reference>
<accession>A0ABT0KNS7</accession>
<comment type="caution">
    <text evidence="1">The sequence shown here is derived from an EMBL/GenBank/DDBJ whole genome shotgun (WGS) entry which is preliminary data.</text>
</comment>
<organism evidence="1 2">
    <name type="scientific">Shewanella electrodiphila</name>
    <dbReference type="NCBI Taxonomy" id="934143"/>
    <lineage>
        <taxon>Bacteria</taxon>
        <taxon>Pseudomonadati</taxon>
        <taxon>Pseudomonadota</taxon>
        <taxon>Gammaproteobacteria</taxon>
        <taxon>Alteromonadales</taxon>
        <taxon>Shewanellaceae</taxon>
        <taxon>Shewanella</taxon>
    </lineage>
</organism>
<gene>
    <name evidence="1" type="ORF">L2737_09225</name>
</gene>
<name>A0ABT0KNS7_9GAMM</name>
<dbReference type="Proteomes" id="UP001202134">
    <property type="component" value="Unassembled WGS sequence"/>
</dbReference>
<sequence>MQSSLYPREPIAEKSALICRISDYAKCLAQFPVAVTRQLPSHNDIANSLGFKSAVVFPVNNENVAGLIVINRVLPLIYQNVALNGQIYQLDLAQQSQLTLWHEIGHLQNIALQGKGLPSELTAYEHEWLADVYLVWRLAQSDSLILAWQQLHRRNMAVINDRDNISHWSSPQLLWLLTHYSLEEIKQFEHYSDFISAIYPLSPSIETTEMKEIASLIQRTFNRGVMPVLPNYMFWRQVRLIEVLQPTLSILMGDENANQWLIEQFAEAPTYFDAKY</sequence>
<evidence type="ECO:0000313" key="1">
    <source>
        <dbReference type="EMBL" id="MCL1045507.1"/>
    </source>
</evidence>
<evidence type="ECO:0000313" key="2">
    <source>
        <dbReference type="Proteomes" id="UP001202134"/>
    </source>
</evidence>